<dbReference type="EMBL" id="NOXF01000001">
    <property type="protein sequence ID" value="PEQ25855.1"/>
    <property type="molecule type" value="Genomic_DNA"/>
</dbReference>
<reference evidence="4 6" key="3">
    <citation type="submission" date="2017-07" db="EMBL/GenBank/DDBJ databases">
        <title>Prevalence of linear plasmids in Cutibacterium (Propionibacterium) acnes isolates obtained from prostatic tissue.</title>
        <authorList>
            <person name="Davidsson S."/>
            <person name="Carlsson J."/>
            <person name="Molling P."/>
            <person name="Andren O."/>
            <person name="Andersson S.-O."/>
            <person name="Brzuszkiewicz E."/>
            <person name="Poehlein A."/>
            <person name="Al-Zeer M."/>
            <person name="Brinkmann V."/>
            <person name="Scavenius C."/>
            <person name="Nazipi S."/>
            <person name="Soderquist B."/>
            <person name="Bruggemann H."/>
        </authorList>
    </citation>
    <scope>NUCLEOTIDE SEQUENCE [LARGE SCALE GENOMIC DNA]</scope>
    <source>
        <strain evidence="4 6">DSM 753</strain>
    </source>
</reference>
<evidence type="ECO:0000256" key="1">
    <source>
        <dbReference type="ARBA" id="ARBA00006484"/>
    </source>
</evidence>
<keyword evidence="6" id="KW-1185">Reference proteome</keyword>
<gene>
    <name evidence="4" type="ORF">CH238_02360</name>
    <name evidence="3" type="ORF">CLOLEP_03037</name>
</gene>
<dbReference type="PRINTS" id="PR00081">
    <property type="entry name" value="GDHRDH"/>
</dbReference>
<evidence type="ECO:0000313" key="5">
    <source>
        <dbReference type="Proteomes" id="UP000003490"/>
    </source>
</evidence>
<dbReference type="PRINTS" id="PR00080">
    <property type="entry name" value="SDRFAMILY"/>
</dbReference>
<dbReference type="InterPro" id="IPR020904">
    <property type="entry name" value="Sc_DH/Rdtase_CS"/>
</dbReference>
<dbReference type="InterPro" id="IPR002347">
    <property type="entry name" value="SDR_fam"/>
</dbReference>
<dbReference type="NCBIfam" id="NF005559">
    <property type="entry name" value="PRK07231.1"/>
    <property type="match status" value="1"/>
</dbReference>
<evidence type="ECO:0000256" key="2">
    <source>
        <dbReference type="ARBA" id="ARBA00023002"/>
    </source>
</evidence>
<dbReference type="Pfam" id="PF13561">
    <property type="entry name" value="adh_short_C2"/>
    <property type="match status" value="1"/>
</dbReference>
<dbReference type="GO" id="GO:0016616">
    <property type="term" value="F:oxidoreductase activity, acting on the CH-OH group of donors, NAD or NADP as acceptor"/>
    <property type="evidence" value="ECO:0007669"/>
    <property type="project" value="TreeGrafter"/>
</dbReference>
<reference evidence="3 5" key="2">
    <citation type="submission" date="2007-08" db="EMBL/GenBank/DDBJ databases">
        <authorList>
            <person name="Fulton L."/>
            <person name="Clifton S."/>
            <person name="Fulton B."/>
            <person name="Xu J."/>
            <person name="Minx P."/>
            <person name="Pepin K.H."/>
            <person name="Johnson M."/>
            <person name="Thiruvilangam P."/>
            <person name="Bhonagiri V."/>
            <person name="Nash W.E."/>
            <person name="Wang C."/>
            <person name="Mardis E.R."/>
            <person name="Wilson R.K."/>
        </authorList>
    </citation>
    <scope>NUCLEOTIDE SEQUENCE [LARGE SCALE GENOMIC DNA]</scope>
    <source>
        <strain evidence="3 5">DSM 753</strain>
    </source>
</reference>
<accession>A7VWR7</accession>
<dbReference type="Proteomes" id="UP000003490">
    <property type="component" value="Unassembled WGS sequence"/>
</dbReference>
<protein>
    <submittedName>
        <fullName evidence="3">Oxidoreductase, short chain dehydrogenase/reductase family protein</fullName>
    </submittedName>
    <submittedName>
        <fullName evidence="4">Short-chain dehydrogenase</fullName>
    </submittedName>
</protein>
<organism evidence="3 5">
    <name type="scientific">[Clostridium] leptum DSM 753</name>
    <dbReference type="NCBI Taxonomy" id="428125"/>
    <lineage>
        <taxon>Bacteria</taxon>
        <taxon>Bacillati</taxon>
        <taxon>Bacillota</taxon>
        <taxon>Clostridia</taxon>
        <taxon>Eubacteriales</taxon>
        <taxon>Oscillospiraceae</taxon>
        <taxon>Oscillospiraceae incertae sedis</taxon>
    </lineage>
</organism>
<dbReference type="FunFam" id="3.40.50.720:FF:000240">
    <property type="entry name" value="SDR family oxidoreductase"/>
    <property type="match status" value="1"/>
</dbReference>
<dbReference type="PANTHER" id="PTHR42760:SF115">
    <property type="entry name" value="3-OXOACYL-[ACYL-CARRIER-PROTEIN] REDUCTASE FABG"/>
    <property type="match status" value="1"/>
</dbReference>
<dbReference type="PANTHER" id="PTHR42760">
    <property type="entry name" value="SHORT-CHAIN DEHYDROGENASES/REDUCTASES FAMILY MEMBER"/>
    <property type="match status" value="1"/>
</dbReference>
<comment type="caution">
    <text evidence="3">The sequence shown here is derived from an EMBL/GenBank/DDBJ whole genome shotgun (WGS) entry which is preliminary data.</text>
</comment>
<reference evidence="3 5" key="1">
    <citation type="submission" date="2007-08" db="EMBL/GenBank/DDBJ databases">
        <title>Draft genome sequence of Clostridium leptum (DSM 753).</title>
        <authorList>
            <person name="Sudarsanam P."/>
            <person name="Ley R."/>
            <person name="Guruge J."/>
            <person name="Turnbaugh P.J."/>
            <person name="Mahowald M."/>
            <person name="Liep D."/>
            <person name="Gordon J."/>
        </authorList>
    </citation>
    <scope>NUCLEOTIDE SEQUENCE [LARGE SCALE GENOMIC DNA]</scope>
    <source>
        <strain evidence="3 5">DSM 753</strain>
    </source>
</reference>
<sequence>MGILEKMRLDGKTAFVTGGARGIGKSVAAALCEAGSNVAVVDVDYQEAEKTASELQTLGTGVIAVSCDVTDQDQVNQMVRTIVEHFGSLDVAFCNAGICTNYPAEEMTFEQWKKVIDVNLTGVFLTAQAAGKQMIQQGGGSIIATASMSAHIVNVPQPQCAYNASKAGVRQLVKSLAVEWAQKNVRVNSISPGYIGTDLVLSSPTLIPLIEQWKKVSPMGRIGRPDELQAVVVYLAGEASSFTTGSDFVVDGAFTSI</sequence>
<dbReference type="eggNOG" id="COG1028">
    <property type="taxonomic scope" value="Bacteria"/>
</dbReference>
<dbReference type="HOGENOM" id="CLU_010194_1_1_9"/>
<dbReference type="OrthoDB" id="1999550at2"/>
<proteinExistence type="inferred from homology"/>
<comment type="similarity">
    <text evidence="1">Belongs to the short-chain dehydrogenases/reductases (SDR) family.</text>
</comment>
<evidence type="ECO:0000313" key="3">
    <source>
        <dbReference type="EMBL" id="EDO60214.1"/>
    </source>
</evidence>
<dbReference type="EMBL" id="ABCB02000020">
    <property type="protein sequence ID" value="EDO60214.1"/>
    <property type="molecule type" value="Genomic_DNA"/>
</dbReference>
<dbReference type="Proteomes" id="UP000220611">
    <property type="component" value="Unassembled WGS sequence"/>
</dbReference>
<dbReference type="GO" id="GO:0005975">
    <property type="term" value="P:carbohydrate metabolic process"/>
    <property type="evidence" value="ECO:0007669"/>
    <property type="project" value="UniProtKB-ARBA"/>
</dbReference>
<evidence type="ECO:0000313" key="6">
    <source>
        <dbReference type="Proteomes" id="UP000220611"/>
    </source>
</evidence>
<dbReference type="PROSITE" id="PS00061">
    <property type="entry name" value="ADH_SHORT"/>
    <property type="match status" value="1"/>
</dbReference>
<dbReference type="SUPFAM" id="SSF51735">
    <property type="entry name" value="NAD(P)-binding Rossmann-fold domains"/>
    <property type="match status" value="1"/>
</dbReference>
<keyword evidence="2" id="KW-0560">Oxidoreductase</keyword>
<dbReference type="InterPro" id="IPR036291">
    <property type="entry name" value="NAD(P)-bd_dom_sf"/>
</dbReference>
<name>A7VWR7_9FIRM</name>
<evidence type="ECO:0000313" key="4">
    <source>
        <dbReference type="EMBL" id="PEQ25855.1"/>
    </source>
</evidence>
<dbReference type="AlphaFoldDB" id="A7VWR7"/>
<dbReference type="Gene3D" id="3.40.50.720">
    <property type="entry name" value="NAD(P)-binding Rossmann-like Domain"/>
    <property type="match status" value="1"/>
</dbReference>